<name>A0A9X7BTR9_BACTU</name>
<dbReference type="AlphaFoldDB" id="A0A9X7BTR9"/>
<gene>
    <name evidence="1" type="ORF">COK99_01455</name>
</gene>
<evidence type="ECO:0000313" key="1">
    <source>
        <dbReference type="EMBL" id="PFV35714.1"/>
    </source>
</evidence>
<proteinExistence type="predicted"/>
<accession>A0A9X7BTR9</accession>
<organism evidence="1 2">
    <name type="scientific">Bacillus thuringiensis</name>
    <dbReference type="NCBI Taxonomy" id="1428"/>
    <lineage>
        <taxon>Bacteria</taxon>
        <taxon>Bacillati</taxon>
        <taxon>Bacillota</taxon>
        <taxon>Bacilli</taxon>
        <taxon>Bacillales</taxon>
        <taxon>Bacillaceae</taxon>
        <taxon>Bacillus</taxon>
        <taxon>Bacillus cereus group</taxon>
    </lineage>
</organism>
<dbReference type="RefSeq" id="WP_016084723.1">
    <property type="nucleotide sequence ID" value="NZ_CP097261.1"/>
</dbReference>
<comment type="caution">
    <text evidence="1">The sequence shown here is derived from an EMBL/GenBank/DDBJ whole genome shotgun (WGS) entry which is preliminary data.</text>
</comment>
<evidence type="ECO:0000313" key="2">
    <source>
        <dbReference type="Proteomes" id="UP000223366"/>
    </source>
</evidence>
<reference evidence="1 2" key="1">
    <citation type="submission" date="2017-09" db="EMBL/GenBank/DDBJ databases">
        <title>Large-scale bioinformatics analysis of Bacillus genomes uncovers conserved roles of natural products in bacterial physiology.</title>
        <authorList>
            <consortium name="Agbiome Team Llc"/>
            <person name="Bleich R.M."/>
            <person name="Grubbs K.J."/>
            <person name="Santa Maria K.C."/>
            <person name="Allen S.E."/>
            <person name="Farag S."/>
            <person name="Shank E.A."/>
            <person name="Bowers A."/>
        </authorList>
    </citation>
    <scope>NUCLEOTIDE SEQUENCE [LARGE SCALE GENOMIC DNA]</scope>
    <source>
        <strain evidence="1 2">AFS060060</strain>
    </source>
</reference>
<dbReference type="Proteomes" id="UP000223366">
    <property type="component" value="Unassembled WGS sequence"/>
</dbReference>
<sequence>MEITEHYPFQEDVYKQLQDIAANGEYMAIGMPSRFGTIISLEPVNLKGEKYIETIIQIND</sequence>
<protein>
    <submittedName>
        <fullName evidence="1">Uncharacterized protein</fullName>
    </submittedName>
</protein>
<dbReference type="EMBL" id="NVDU01000003">
    <property type="protein sequence ID" value="PFV35714.1"/>
    <property type="molecule type" value="Genomic_DNA"/>
</dbReference>